<protein>
    <submittedName>
        <fullName evidence="1">33267_t:CDS:1</fullName>
    </submittedName>
</protein>
<evidence type="ECO:0000313" key="1">
    <source>
        <dbReference type="EMBL" id="CAG8812918.1"/>
    </source>
</evidence>
<sequence>SNREEIQGSLSRFVKKREEPSLELEQEMINSLHRESRSRSEEYETLIKNITCNDLDIELIKSSI</sequence>
<name>A0ACA9RWW2_9GLOM</name>
<accession>A0ACA9RWW2</accession>
<comment type="caution">
    <text evidence="1">The sequence shown here is derived from an EMBL/GenBank/DDBJ whole genome shotgun (WGS) entry which is preliminary data.</text>
</comment>
<reference evidence="1" key="1">
    <citation type="submission" date="2021-06" db="EMBL/GenBank/DDBJ databases">
        <authorList>
            <person name="Kallberg Y."/>
            <person name="Tangrot J."/>
            <person name="Rosling A."/>
        </authorList>
    </citation>
    <scope>NUCLEOTIDE SEQUENCE</scope>
    <source>
        <strain evidence="1">MA461A</strain>
    </source>
</reference>
<proteinExistence type="predicted"/>
<dbReference type="EMBL" id="CAJVQC010074259">
    <property type="protein sequence ID" value="CAG8812918.1"/>
    <property type="molecule type" value="Genomic_DNA"/>
</dbReference>
<gene>
    <name evidence="1" type="ORF">RPERSI_LOCUS23644</name>
</gene>
<organism evidence="1 2">
    <name type="scientific">Racocetra persica</name>
    <dbReference type="NCBI Taxonomy" id="160502"/>
    <lineage>
        <taxon>Eukaryota</taxon>
        <taxon>Fungi</taxon>
        <taxon>Fungi incertae sedis</taxon>
        <taxon>Mucoromycota</taxon>
        <taxon>Glomeromycotina</taxon>
        <taxon>Glomeromycetes</taxon>
        <taxon>Diversisporales</taxon>
        <taxon>Gigasporaceae</taxon>
        <taxon>Racocetra</taxon>
    </lineage>
</organism>
<keyword evidence="2" id="KW-1185">Reference proteome</keyword>
<dbReference type="Proteomes" id="UP000789920">
    <property type="component" value="Unassembled WGS sequence"/>
</dbReference>
<feature type="non-terminal residue" evidence="1">
    <location>
        <position position="1"/>
    </location>
</feature>
<evidence type="ECO:0000313" key="2">
    <source>
        <dbReference type="Proteomes" id="UP000789920"/>
    </source>
</evidence>